<dbReference type="AlphaFoldDB" id="A0AA90K717"/>
<accession>A0AA90K717</accession>
<dbReference type="Pfam" id="PF17196">
    <property type="entry name" value="DUF5133"/>
    <property type="match status" value="1"/>
</dbReference>
<keyword evidence="3" id="KW-1185">Reference proteome</keyword>
<gene>
    <name evidence="1" type="ORF">POF43_011945</name>
    <name evidence="2" type="ORF">POF50_000330</name>
</gene>
<name>A0AA90K717_9ACTN</name>
<sequence length="81" mass="8871">MLQPRPTILRGLVQRFEDRRAAYSATGTAETRQQMNDAAYTLCVTTGTRDIDTALMIARRLISLTPAPTPTAEPEPDPTPA</sequence>
<comment type="caution">
    <text evidence="2">The sequence shown here is derived from an EMBL/GenBank/DDBJ whole genome shotgun (WGS) entry which is preliminary data.</text>
</comment>
<dbReference type="EMBL" id="JABXJJ020000001">
    <property type="protein sequence ID" value="MDI5967812.1"/>
    <property type="molecule type" value="Genomic_DNA"/>
</dbReference>
<evidence type="ECO:0000313" key="2">
    <source>
        <dbReference type="EMBL" id="MDI5967812.1"/>
    </source>
</evidence>
<evidence type="ECO:0000313" key="3">
    <source>
        <dbReference type="Proteomes" id="UP001156398"/>
    </source>
</evidence>
<dbReference type="InterPro" id="IPR033457">
    <property type="entry name" value="DUF5133"/>
</dbReference>
<reference evidence="2 3" key="1">
    <citation type="submission" date="2023-05" db="EMBL/GenBank/DDBJ databases">
        <title>Streptantibioticus silvisoli sp. nov., acidotolerant actinomycetes 1 from pine litter.</title>
        <authorList>
            <person name="Swiecimska M."/>
            <person name="Golinska P."/>
            <person name="Sangal V."/>
            <person name="Wachnowicz B."/>
            <person name="Goodfellow M."/>
        </authorList>
    </citation>
    <scope>NUCLEOTIDE SEQUENCE</scope>
    <source>
        <strain evidence="2">SL13</strain>
        <strain evidence="1 3">SL54</strain>
    </source>
</reference>
<dbReference type="Proteomes" id="UP001156398">
    <property type="component" value="Unassembled WGS sequence"/>
</dbReference>
<organism evidence="2">
    <name type="scientific">Streptantibioticus silvisoli</name>
    <dbReference type="NCBI Taxonomy" id="2705255"/>
    <lineage>
        <taxon>Bacteria</taxon>
        <taxon>Bacillati</taxon>
        <taxon>Actinomycetota</taxon>
        <taxon>Actinomycetes</taxon>
        <taxon>Kitasatosporales</taxon>
        <taxon>Streptomycetaceae</taxon>
        <taxon>Streptantibioticus</taxon>
    </lineage>
</organism>
<evidence type="ECO:0000313" key="1">
    <source>
        <dbReference type="EMBL" id="MDI5963413.1"/>
    </source>
</evidence>
<proteinExistence type="predicted"/>
<dbReference type="EMBL" id="JAAGKO020000013">
    <property type="protein sequence ID" value="MDI5963413.1"/>
    <property type="molecule type" value="Genomic_DNA"/>
</dbReference>
<protein>
    <submittedName>
        <fullName evidence="2">DUF5133 domain-containing protein</fullName>
    </submittedName>
</protein>